<dbReference type="NCBIfam" id="NF040576">
    <property type="entry name" value="T2SS_GspM_XpsM"/>
    <property type="match status" value="1"/>
</dbReference>
<keyword evidence="3" id="KW-1185">Reference proteome</keyword>
<organism evidence="2 3">
    <name type="scientific">Candidatus Nitrotoga arctica</name>
    <dbReference type="NCBI Taxonomy" id="453162"/>
    <lineage>
        <taxon>Bacteria</taxon>
        <taxon>Pseudomonadati</taxon>
        <taxon>Pseudomonadota</taxon>
        <taxon>Betaproteobacteria</taxon>
        <taxon>Nitrosomonadales</taxon>
        <taxon>Gallionellaceae</taxon>
        <taxon>Candidatus Nitrotoga</taxon>
    </lineage>
</organism>
<gene>
    <name evidence="2" type="ORF">NTG6680_0116</name>
</gene>
<evidence type="ECO:0000313" key="2">
    <source>
        <dbReference type="EMBL" id="CAG9931369.1"/>
    </source>
</evidence>
<name>A0ABM8YV86_9PROT</name>
<dbReference type="Pfam" id="PF10741">
    <property type="entry name" value="T2SSM_b"/>
    <property type="match status" value="1"/>
</dbReference>
<protein>
    <submittedName>
        <fullName evidence="2">Type II secretion system protein M</fullName>
    </submittedName>
</protein>
<dbReference type="EMBL" id="OU912926">
    <property type="protein sequence ID" value="CAG9931369.1"/>
    <property type="molecule type" value="Genomic_DNA"/>
</dbReference>
<sequence>MRALTKNQSRGLAIGLLILFLTIGVLLLFIPINMLHRHYDQSLDSLADYMGRYRHVVATHAEVQSALDQVKQKNGRQHFLRNTGVALAASEIQETVKNLIETNGGKLVSMQVVPFKDDGGYRRVTVNIQFTSNLPTLRKILYAVETVQPYLLLDNVSIRSQANALNKGAPVTEPELITQFDASGYTLVADRK</sequence>
<dbReference type="Proteomes" id="UP000839052">
    <property type="component" value="Chromosome"/>
</dbReference>
<evidence type="ECO:0000313" key="3">
    <source>
        <dbReference type="Proteomes" id="UP000839052"/>
    </source>
</evidence>
<dbReference type="InterPro" id="IPR034756">
    <property type="entry name" value="T2SSM_b"/>
</dbReference>
<keyword evidence="1" id="KW-0472">Membrane</keyword>
<proteinExistence type="predicted"/>
<evidence type="ECO:0000256" key="1">
    <source>
        <dbReference type="SAM" id="Phobius"/>
    </source>
</evidence>
<accession>A0ABM8YV86</accession>
<feature type="transmembrane region" description="Helical" evidence="1">
    <location>
        <begin position="12"/>
        <end position="32"/>
    </location>
</feature>
<keyword evidence="1" id="KW-0812">Transmembrane</keyword>
<reference evidence="2 3" key="1">
    <citation type="submission" date="2021-10" db="EMBL/GenBank/DDBJ databases">
        <authorList>
            <person name="Koch H."/>
        </authorList>
    </citation>
    <scope>NUCLEOTIDE SEQUENCE [LARGE SCALE GENOMIC DNA]</scope>
    <source>
        <strain evidence="2">6680</strain>
    </source>
</reference>
<keyword evidence="1" id="KW-1133">Transmembrane helix</keyword>
<dbReference type="RefSeq" id="WP_239795474.1">
    <property type="nucleotide sequence ID" value="NZ_OU912926.1"/>
</dbReference>